<dbReference type="RefSeq" id="WP_247399399.1">
    <property type="nucleotide sequence ID" value="NZ_JAKNRV010000064.1"/>
</dbReference>
<dbReference type="InterPro" id="IPR001343">
    <property type="entry name" value="Hemolysn_Ca-bd"/>
</dbReference>
<keyword evidence="4" id="KW-1185">Reference proteome</keyword>
<keyword evidence="1" id="KW-0106">Calcium</keyword>
<sequence>MLAPLGYSPATYTNAPLPNAHDKPFSPYDPPSDLTPGVIDRRKHRLHTDGDVKISRLIDWNTLDPEKPKITNNWLLVESGHHSDRIHVRSWPGDKLQILINDKPYFFDIKEKQGPAQDLWIDAQGGDDTVIIDDDVKLRVDVEGGDGNDYIQAGGGRSRLYGGRGKDFLQLGSGLGYAEGNEDDDTIVGGSGNAVMYGNKGKDLLIGGFGPATKQSYLDGGDDDDALVSGSGHTVLHGGNGNDLLIGHDRTTFYTGKGRNTLLNNQRNDLIYANANDHFDRTRGSVFTEVKPSNAGEQGFTVEEGHLGFKQRVADDFEFLRSSPLGQQTLAKMDQLAVENGAKVTIKRGSSGNNSYEYKRAELGDLSPQAEETIDPSERGFIKKGVAGARANRAEIYFDPQSTIESTDRTNTAVPVTALFHEIGHAYNGATGTFLRGGTTERLESGLSDVLPNLERQVVGLPNNAKPFDFDNDPATPPSAINPKPFTENGLNEEMGKPLRKSYLFETSVQGDGL</sequence>
<feature type="region of interest" description="Disordered" evidence="2">
    <location>
        <begin position="469"/>
        <end position="498"/>
    </location>
</feature>
<organism evidence="3 4">
    <name type="scientific">Pseudomonas emilianonis</name>
    <dbReference type="NCBI Taxonomy" id="2915812"/>
    <lineage>
        <taxon>Bacteria</taxon>
        <taxon>Pseudomonadati</taxon>
        <taxon>Pseudomonadota</taxon>
        <taxon>Gammaproteobacteria</taxon>
        <taxon>Pseudomonadales</taxon>
        <taxon>Pseudomonadaceae</taxon>
        <taxon>Pseudomonas</taxon>
    </lineage>
</organism>
<dbReference type="SUPFAM" id="SSF51120">
    <property type="entry name" value="beta-Roll"/>
    <property type="match status" value="2"/>
</dbReference>
<comment type="caution">
    <text evidence="3">The sequence shown here is derived from an EMBL/GenBank/DDBJ whole genome shotgun (WGS) entry which is preliminary data.</text>
</comment>
<dbReference type="Gene3D" id="2.160.20.160">
    <property type="match status" value="1"/>
</dbReference>
<reference evidence="3 4" key="1">
    <citation type="submission" date="2022-02" db="EMBL/GenBank/DDBJ databases">
        <title>Comparative genomics of the first Antarctic Pseudomonas spp. capable of biotransforming 2,4,6-Trinitrotoluene.</title>
        <authorList>
            <person name="Cabrera M.A."/>
            <person name="Marquez S.L."/>
            <person name="Perez-Donoso J.M."/>
        </authorList>
    </citation>
    <scope>NUCLEOTIDE SEQUENCE [LARGE SCALE GENOMIC DNA]</scope>
    <source>
        <strain evidence="3 4">TNT11</strain>
    </source>
</reference>
<evidence type="ECO:0000313" key="4">
    <source>
        <dbReference type="Proteomes" id="UP001317085"/>
    </source>
</evidence>
<accession>A0ABT0EFV9</accession>
<dbReference type="Pfam" id="PF14891">
    <property type="entry name" value="Peptidase_M91"/>
    <property type="match status" value="1"/>
</dbReference>
<dbReference type="Proteomes" id="UP001317085">
    <property type="component" value="Unassembled WGS sequence"/>
</dbReference>
<evidence type="ECO:0000313" key="3">
    <source>
        <dbReference type="EMBL" id="MCK1784613.1"/>
    </source>
</evidence>
<evidence type="ECO:0000256" key="1">
    <source>
        <dbReference type="ARBA" id="ARBA00022837"/>
    </source>
</evidence>
<gene>
    <name evidence="3" type="ORF">L9Z73_09670</name>
</gene>
<dbReference type="Pfam" id="PF00353">
    <property type="entry name" value="HemolysinCabind"/>
    <property type="match status" value="3"/>
</dbReference>
<dbReference type="InterPro" id="IPR011049">
    <property type="entry name" value="Serralysin-like_metalloprot_C"/>
</dbReference>
<evidence type="ECO:0000256" key="2">
    <source>
        <dbReference type="SAM" id="MobiDB-lite"/>
    </source>
</evidence>
<dbReference type="EMBL" id="JAKNRV010000064">
    <property type="protein sequence ID" value="MCK1784613.1"/>
    <property type="molecule type" value="Genomic_DNA"/>
</dbReference>
<dbReference type="PRINTS" id="PR00313">
    <property type="entry name" value="CABNDNGRPT"/>
</dbReference>
<dbReference type="InterPro" id="IPR028208">
    <property type="entry name" value="Effector_pro_NleD-like"/>
</dbReference>
<protein>
    <submittedName>
        <fullName evidence="3">M91 family zinc metallopeptidase</fullName>
    </submittedName>
</protein>
<name>A0ABT0EFV9_9PSED</name>
<proteinExistence type="predicted"/>